<keyword evidence="5" id="KW-0862">Zinc</keyword>
<dbReference type="InterPro" id="IPR023612">
    <property type="entry name" value="Peptidase_M4"/>
</dbReference>
<dbReference type="Pfam" id="PF02868">
    <property type="entry name" value="Peptidase_M4_C"/>
    <property type="match status" value="1"/>
</dbReference>
<name>A0AAV2IFL9_LYMST</name>
<keyword evidence="6" id="KW-0482">Metalloprotease</keyword>
<keyword evidence="7" id="KW-0732">Signal</keyword>
<organism evidence="10 11">
    <name type="scientific">Lymnaea stagnalis</name>
    <name type="common">Great pond snail</name>
    <name type="synonym">Helix stagnalis</name>
    <dbReference type="NCBI Taxonomy" id="6523"/>
    <lineage>
        <taxon>Eukaryota</taxon>
        <taxon>Metazoa</taxon>
        <taxon>Spiralia</taxon>
        <taxon>Lophotrochozoa</taxon>
        <taxon>Mollusca</taxon>
        <taxon>Gastropoda</taxon>
        <taxon>Heterobranchia</taxon>
        <taxon>Euthyneura</taxon>
        <taxon>Panpulmonata</taxon>
        <taxon>Hygrophila</taxon>
        <taxon>Lymnaeoidea</taxon>
        <taxon>Lymnaeidae</taxon>
        <taxon>Lymnaea</taxon>
    </lineage>
</organism>
<dbReference type="Pfam" id="PF01447">
    <property type="entry name" value="Peptidase_M4"/>
    <property type="match status" value="1"/>
</dbReference>
<reference evidence="10 11" key="1">
    <citation type="submission" date="2024-04" db="EMBL/GenBank/DDBJ databases">
        <authorList>
            <consortium name="Genoscope - CEA"/>
            <person name="William W."/>
        </authorList>
    </citation>
    <scope>NUCLEOTIDE SEQUENCE [LARGE SCALE GENOMIC DNA]</scope>
</reference>
<dbReference type="InterPro" id="IPR001570">
    <property type="entry name" value="Peptidase_M4_C_domain"/>
</dbReference>
<feature type="chain" id="PRO_5043506043" description="Neutral metalloproteinase" evidence="7">
    <location>
        <begin position="19"/>
        <end position="543"/>
    </location>
</feature>
<dbReference type="InterPro" id="IPR050728">
    <property type="entry name" value="Zinc_Metalloprotease_M4"/>
</dbReference>
<keyword evidence="4" id="KW-0378">Hydrolase</keyword>
<dbReference type="Proteomes" id="UP001497497">
    <property type="component" value="Unassembled WGS sequence"/>
</dbReference>
<dbReference type="GO" id="GO:0046872">
    <property type="term" value="F:metal ion binding"/>
    <property type="evidence" value="ECO:0007669"/>
    <property type="project" value="UniProtKB-KW"/>
</dbReference>
<keyword evidence="2" id="KW-0645">Protease</keyword>
<evidence type="ECO:0008006" key="12">
    <source>
        <dbReference type="Google" id="ProtNLM"/>
    </source>
</evidence>
<evidence type="ECO:0000256" key="7">
    <source>
        <dbReference type="SAM" id="SignalP"/>
    </source>
</evidence>
<evidence type="ECO:0000256" key="4">
    <source>
        <dbReference type="ARBA" id="ARBA00022801"/>
    </source>
</evidence>
<comment type="caution">
    <text evidence="10">The sequence shown here is derived from an EMBL/GenBank/DDBJ whole genome shotgun (WGS) entry which is preliminary data.</text>
</comment>
<feature type="domain" description="Peptidase M4 C-terminal" evidence="9">
    <location>
        <begin position="385"/>
        <end position="531"/>
    </location>
</feature>
<evidence type="ECO:0000313" key="11">
    <source>
        <dbReference type="Proteomes" id="UP001497497"/>
    </source>
</evidence>
<protein>
    <recommendedName>
        <fullName evidence="12">Neutral metalloproteinase</fullName>
    </recommendedName>
</protein>
<dbReference type="SUPFAM" id="SSF55486">
    <property type="entry name" value="Metalloproteases ('zincins'), catalytic domain"/>
    <property type="match status" value="1"/>
</dbReference>
<evidence type="ECO:0000256" key="6">
    <source>
        <dbReference type="ARBA" id="ARBA00023049"/>
    </source>
</evidence>
<gene>
    <name evidence="10" type="ORF">GSLYS_00018977001</name>
</gene>
<evidence type="ECO:0000313" key="10">
    <source>
        <dbReference type="EMBL" id="CAL1545494.1"/>
    </source>
</evidence>
<evidence type="ECO:0000256" key="1">
    <source>
        <dbReference type="ARBA" id="ARBA00009388"/>
    </source>
</evidence>
<keyword evidence="11" id="KW-1185">Reference proteome</keyword>
<dbReference type="Gene3D" id="3.10.170.10">
    <property type="match status" value="1"/>
</dbReference>
<keyword evidence="3" id="KW-0479">Metal-binding</keyword>
<dbReference type="AlphaFoldDB" id="A0AAV2IFL9"/>
<proteinExistence type="inferred from homology"/>
<sequence>MMKVFLVLVVCIHGIVEAGSLLDTPGVTPVEALIAPIQKLRGVDAVAKALGLKKPFSLEDVLSEDLPGAVTRHRLALLYNDLRVLVFTIQATSDADGYFTGSASGYIPTISNLDTSVKVSVKDLKQATADYVNSKNIRQDIGNIAAKDVSRFTATKAIHVDKLTGVPRVVYFCEGVVDTIPSYNRWPRVLFDALTLRVIIGSVQVRYADNDDTLDVLGSILGKGTDKSCPSIQGGNQKYPFPVYGPGRNQVCLNAEVKGKKCSLANKRVTIKSLENGMDVSKAKVVSFKCEDGLSDGINGASSPASDAYYYGQKFYDFLEEWGNVDTKDYDPIDIFVHYGNNFDNSFFDGASIYLGDGSSLLFPLASPEIIAHELCHRETARFGNLKFESESLAIDESHSDICGRAFSAYLQIVADDNWDFGANIVKQSNLALRYFDDPTRDNWSIKNVNDFDRTTNPFQAVGIFNSVYNSLVEQHNFSHRDAFRTFLLANRLYWQEETDFQNGACGVKRAAKDLRLNVAAVDSAFGAVGIPLTSCSTLGGGR</sequence>
<dbReference type="InterPro" id="IPR013856">
    <property type="entry name" value="Peptidase_M4_domain"/>
</dbReference>
<evidence type="ECO:0000259" key="8">
    <source>
        <dbReference type="Pfam" id="PF01447"/>
    </source>
</evidence>
<evidence type="ECO:0000259" key="9">
    <source>
        <dbReference type="Pfam" id="PF02868"/>
    </source>
</evidence>
<evidence type="ECO:0000256" key="5">
    <source>
        <dbReference type="ARBA" id="ARBA00022833"/>
    </source>
</evidence>
<evidence type="ECO:0000256" key="3">
    <source>
        <dbReference type="ARBA" id="ARBA00022723"/>
    </source>
</evidence>
<accession>A0AAV2IFL9</accession>
<dbReference type="PANTHER" id="PTHR33794">
    <property type="entry name" value="BACILLOLYSIN"/>
    <property type="match status" value="1"/>
</dbReference>
<dbReference type="GO" id="GO:0004222">
    <property type="term" value="F:metalloendopeptidase activity"/>
    <property type="evidence" value="ECO:0007669"/>
    <property type="project" value="InterPro"/>
</dbReference>
<dbReference type="Gene3D" id="1.10.390.10">
    <property type="entry name" value="Neutral Protease Domain 2"/>
    <property type="match status" value="1"/>
</dbReference>
<feature type="domain" description="Peptidase M4" evidence="8">
    <location>
        <begin position="249"/>
        <end position="377"/>
    </location>
</feature>
<dbReference type="EMBL" id="CAXITT010000715">
    <property type="protein sequence ID" value="CAL1545494.1"/>
    <property type="molecule type" value="Genomic_DNA"/>
</dbReference>
<dbReference type="InterPro" id="IPR027268">
    <property type="entry name" value="Peptidase_M4/M1_CTD_sf"/>
</dbReference>
<dbReference type="PRINTS" id="PR00730">
    <property type="entry name" value="THERMOLYSIN"/>
</dbReference>
<dbReference type="PANTHER" id="PTHR33794:SF1">
    <property type="entry name" value="BACILLOLYSIN"/>
    <property type="match status" value="1"/>
</dbReference>
<dbReference type="GO" id="GO:0006508">
    <property type="term" value="P:proteolysis"/>
    <property type="evidence" value="ECO:0007669"/>
    <property type="project" value="UniProtKB-KW"/>
</dbReference>
<comment type="similarity">
    <text evidence="1">Belongs to the peptidase M4 family.</text>
</comment>
<feature type="signal peptide" evidence="7">
    <location>
        <begin position="1"/>
        <end position="18"/>
    </location>
</feature>
<evidence type="ECO:0000256" key="2">
    <source>
        <dbReference type="ARBA" id="ARBA00022670"/>
    </source>
</evidence>